<name>A0ABR5J7W3_9ACTN</name>
<dbReference type="EMBL" id="LGUT01001152">
    <property type="protein sequence ID" value="KOG89543.1"/>
    <property type="molecule type" value="Genomic_DNA"/>
</dbReference>
<feature type="compositionally biased region" description="Basic and acidic residues" evidence="1">
    <location>
        <begin position="1"/>
        <end position="17"/>
    </location>
</feature>
<protein>
    <recommendedName>
        <fullName evidence="4">Enoyl-CoA hydratase</fullName>
    </recommendedName>
</protein>
<comment type="caution">
    <text evidence="2">The sequence shown here is derived from an EMBL/GenBank/DDBJ whole genome shotgun (WGS) entry which is preliminary data.</text>
</comment>
<dbReference type="Gene3D" id="3.90.226.10">
    <property type="entry name" value="2-enoyl-CoA Hydratase, Chain A, domain 1"/>
    <property type="match status" value="1"/>
</dbReference>
<organism evidence="2 3">
    <name type="scientific">Streptomyces varsoviensis</name>
    <dbReference type="NCBI Taxonomy" id="67373"/>
    <lineage>
        <taxon>Bacteria</taxon>
        <taxon>Bacillati</taxon>
        <taxon>Actinomycetota</taxon>
        <taxon>Actinomycetes</taxon>
        <taxon>Kitasatosporales</taxon>
        <taxon>Streptomycetaceae</taxon>
        <taxon>Streptomyces</taxon>
    </lineage>
</organism>
<accession>A0ABR5J7W3</accession>
<evidence type="ECO:0000313" key="2">
    <source>
        <dbReference type="EMBL" id="KOG89543.1"/>
    </source>
</evidence>
<proteinExistence type="predicted"/>
<reference evidence="2 3" key="1">
    <citation type="submission" date="2015-07" db="EMBL/GenBank/DDBJ databases">
        <authorList>
            <person name="Ju K.-S."/>
            <person name="Doroghazi J.R."/>
            <person name="Metcalf W.W."/>
        </authorList>
    </citation>
    <scope>NUCLEOTIDE SEQUENCE [LARGE SCALE GENOMIC DNA]</scope>
    <source>
        <strain evidence="2 3">NRRL B-3589</strain>
    </source>
</reference>
<dbReference type="Proteomes" id="UP000037020">
    <property type="component" value="Unassembled WGS sequence"/>
</dbReference>
<dbReference type="SUPFAM" id="SSF52096">
    <property type="entry name" value="ClpP/crotonase"/>
    <property type="match status" value="1"/>
</dbReference>
<evidence type="ECO:0008006" key="4">
    <source>
        <dbReference type="Google" id="ProtNLM"/>
    </source>
</evidence>
<dbReference type="InterPro" id="IPR029045">
    <property type="entry name" value="ClpP/crotonase-like_dom_sf"/>
</dbReference>
<evidence type="ECO:0000256" key="1">
    <source>
        <dbReference type="SAM" id="MobiDB-lite"/>
    </source>
</evidence>
<sequence>MTPDPDSHPPHLHDPHPRRPCPPCPHLRLDTADGIATVTLSNPAKRNAMTPAMWRELPRLLRRGA</sequence>
<keyword evidence="3" id="KW-1185">Reference proteome</keyword>
<gene>
    <name evidence="2" type="ORF">ADK38_13670</name>
</gene>
<feature type="region of interest" description="Disordered" evidence="1">
    <location>
        <begin position="1"/>
        <end position="26"/>
    </location>
</feature>
<evidence type="ECO:0000313" key="3">
    <source>
        <dbReference type="Proteomes" id="UP000037020"/>
    </source>
</evidence>
<feature type="non-terminal residue" evidence="2">
    <location>
        <position position="65"/>
    </location>
</feature>